<dbReference type="OrthoDB" id="59699at2759"/>
<organism evidence="2 3">
    <name type="scientific">Dactylonectria estremocensis</name>
    <dbReference type="NCBI Taxonomy" id="1079267"/>
    <lineage>
        <taxon>Eukaryota</taxon>
        <taxon>Fungi</taxon>
        <taxon>Dikarya</taxon>
        <taxon>Ascomycota</taxon>
        <taxon>Pezizomycotina</taxon>
        <taxon>Sordariomycetes</taxon>
        <taxon>Hypocreomycetidae</taxon>
        <taxon>Hypocreales</taxon>
        <taxon>Nectriaceae</taxon>
        <taxon>Dactylonectria</taxon>
    </lineage>
</organism>
<name>A0A9P9IB57_9HYPO</name>
<gene>
    <name evidence="2" type="ORF">B0J13DRAFT_459923</name>
</gene>
<protein>
    <recommendedName>
        <fullName evidence="1">T6SS Phospholipase effector Tle1-like catalytic domain-containing protein</fullName>
    </recommendedName>
</protein>
<proteinExistence type="predicted"/>
<sequence>GRDIDKQCIDAYRFIVENYTPQYEIWMFGLSKGAFIIQSVAGMINNCGIIIPKYDANGNIDRETRVECDDGYETYRSKANDDRPQSRKHTWATCITC</sequence>
<evidence type="ECO:0000313" key="2">
    <source>
        <dbReference type="EMBL" id="KAH7114933.1"/>
    </source>
</evidence>
<feature type="non-terminal residue" evidence="2">
    <location>
        <position position="1"/>
    </location>
</feature>
<comment type="caution">
    <text evidence="2">The sequence shown here is derived from an EMBL/GenBank/DDBJ whole genome shotgun (WGS) entry which is preliminary data.</text>
</comment>
<keyword evidence="3" id="KW-1185">Reference proteome</keyword>
<reference evidence="2" key="1">
    <citation type="journal article" date="2021" name="Nat. Commun.">
        <title>Genetic determinants of endophytism in the Arabidopsis root mycobiome.</title>
        <authorList>
            <person name="Mesny F."/>
            <person name="Miyauchi S."/>
            <person name="Thiergart T."/>
            <person name="Pickel B."/>
            <person name="Atanasova L."/>
            <person name="Karlsson M."/>
            <person name="Huettel B."/>
            <person name="Barry K.W."/>
            <person name="Haridas S."/>
            <person name="Chen C."/>
            <person name="Bauer D."/>
            <person name="Andreopoulos W."/>
            <person name="Pangilinan J."/>
            <person name="LaButti K."/>
            <person name="Riley R."/>
            <person name="Lipzen A."/>
            <person name="Clum A."/>
            <person name="Drula E."/>
            <person name="Henrissat B."/>
            <person name="Kohler A."/>
            <person name="Grigoriev I.V."/>
            <person name="Martin F.M."/>
            <person name="Hacquard S."/>
        </authorList>
    </citation>
    <scope>NUCLEOTIDE SEQUENCE</scope>
    <source>
        <strain evidence="2">MPI-CAGE-AT-0021</strain>
    </source>
</reference>
<accession>A0A9P9IB57</accession>
<dbReference type="EMBL" id="JAGMUU010000040">
    <property type="protein sequence ID" value="KAH7114933.1"/>
    <property type="molecule type" value="Genomic_DNA"/>
</dbReference>
<dbReference type="AlphaFoldDB" id="A0A9P9IB57"/>
<feature type="domain" description="T6SS Phospholipase effector Tle1-like catalytic" evidence="1">
    <location>
        <begin position="1"/>
        <end position="90"/>
    </location>
</feature>
<dbReference type="PANTHER" id="PTHR33840">
    <property type="match status" value="1"/>
</dbReference>
<evidence type="ECO:0000259" key="1">
    <source>
        <dbReference type="Pfam" id="PF09994"/>
    </source>
</evidence>
<dbReference type="Proteomes" id="UP000717696">
    <property type="component" value="Unassembled WGS sequence"/>
</dbReference>
<evidence type="ECO:0000313" key="3">
    <source>
        <dbReference type="Proteomes" id="UP000717696"/>
    </source>
</evidence>
<dbReference type="Pfam" id="PF09994">
    <property type="entry name" value="T6SS_Tle1-like_cat"/>
    <property type="match status" value="1"/>
</dbReference>
<dbReference type="PANTHER" id="PTHR33840:SF16">
    <property type="entry name" value="DUF2235 DOMAIN-CONTAINING PROTEIN"/>
    <property type="match status" value="1"/>
</dbReference>
<dbReference type="InterPro" id="IPR018712">
    <property type="entry name" value="Tle1-like_cat"/>
</dbReference>